<dbReference type="PANTHER" id="PTHR42646">
    <property type="entry name" value="FLAP ENDONUCLEASE XNI"/>
    <property type="match status" value="1"/>
</dbReference>
<evidence type="ECO:0000313" key="5">
    <source>
        <dbReference type="Proteomes" id="UP000249061"/>
    </source>
</evidence>
<feature type="domain" description="5'-3' exonuclease" evidence="3">
    <location>
        <begin position="1"/>
        <end position="266"/>
    </location>
</feature>
<dbReference type="InterPro" id="IPR020046">
    <property type="entry name" value="5-3_exonucl_a-hlix_arch_N"/>
</dbReference>
<dbReference type="SUPFAM" id="SSF88723">
    <property type="entry name" value="PIN domain-like"/>
    <property type="match status" value="1"/>
</dbReference>
<dbReference type="GO" id="GO:0033567">
    <property type="term" value="P:DNA replication, Okazaki fragment processing"/>
    <property type="evidence" value="ECO:0007669"/>
    <property type="project" value="InterPro"/>
</dbReference>
<dbReference type="GO" id="GO:0008409">
    <property type="term" value="F:5'-3' exonuclease activity"/>
    <property type="evidence" value="ECO:0007669"/>
    <property type="project" value="InterPro"/>
</dbReference>
<evidence type="ECO:0000259" key="3">
    <source>
        <dbReference type="SMART" id="SM00475"/>
    </source>
</evidence>
<sequence>MRVHLVDGTFELFRAHYSKRPSHSSPAGKDLKATLGVVQSLIYLMADASEQATHLAVAFDNPIVSFRNKLFRGYKTDAGMDPALRNQFDDVEEAVRALGVTVWSMKEFEADDALATAALKFAADPRVEQVRIMTPDKDLGQVLLGEKIVQVDRIRSKVITEASQLADKKLKPASVPDFLALVGDTADGIPGLDGWGEKSTAEVLAHYGSLEAIPDSVADWKVKPRGAEKLSASLARERKEALLYKQLASLRGDVPLKETLEDLEWKGADQAQWLKWCDTVGSDSMRTRPTKWK</sequence>
<organism evidence="4 5">
    <name type="scientific">Archangium gephyra</name>
    <dbReference type="NCBI Taxonomy" id="48"/>
    <lineage>
        <taxon>Bacteria</taxon>
        <taxon>Pseudomonadati</taxon>
        <taxon>Myxococcota</taxon>
        <taxon>Myxococcia</taxon>
        <taxon>Myxococcales</taxon>
        <taxon>Cystobacterineae</taxon>
        <taxon>Archangiaceae</taxon>
        <taxon>Archangium</taxon>
    </lineage>
</organism>
<name>A0A2W5V793_9BACT</name>
<dbReference type="GO" id="GO:0003677">
    <property type="term" value="F:DNA binding"/>
    <property type="evidence" value="ECO:0007669"/>
    <property type="project" value="InterPro"/>
</dbReference>
<dbReference type="Gene3D" id="1.10.150.20">
    <property type="entry name" value="5' to 3' exonuclease, C-terminal subdomain"/>
    <property type="match status" value="1"/>
</dbReference>
<dbReference type="Proteomes" id="UP000249061">
    <property type="component" value="Unassembled WGS sequence"/>
</dbReference>
<gene>
    <name evidence="4" type="ORF">DI536_31365</name>
</gene>
<reference evidence="4 5" key="1">
    <citation type="submission" date="2017-08" db="EMBL/GenBank/DDBJ databases">
        <title>Infants hospitalized years apart are colonized by the same room-sourced microbial strains.</title>
        <authorList>
            <person name="Brooks B."/>
            <person name="Olm M.R."/>
            <person name="Firek B.A."/>
            <person name="Baker R."/>
            <person name="Thomas B.C."/>
            <person name="Morowitz M.J."/>
            <person name="Banfield J.F."/>
        </authorList>
    </citation>
    <scope>NUCLEOTIDE SEQUENCE [LARGE SCALE GENOMIC DNA]</scope>
    <source>
        <strain evidence="4">S2_003_000_R2_14</strain>
    </source>
</reference>
<protein>
    <submittedName>
        <fullName evidence="4">Flap endonuclease</fullName>
    </submittedName>
</protein>
<dbReference type="Pfam" id="PF01367">
    <property type="entry name" value="5_3_exonuc"/>
    <property type="match status" value="1"/>
</dbReference>
<dbReference type="InterPro" id="IPR020045">
    <property type="entry name" value="DNA_polI_H3TH"/>
</dbReference>
<dbReference type="Gene3D" id="3.40.50.1010">
    <property type="entry name" value="5'-nuclease"/>
    <property type="match status" value="1"/>
</dbReference>
<accession>A0A2W5V793</accession>
<dbReference type="PANTHER" id="PTHR42646:SF2">
    <property type="entry name" value="5'-3' EXONUCLEASE FAMILY PROTEIN"/>
    <property type="match status" value="1"/>
</dbReference>
<dbReference type="InterPro" id="IPR036279">
    <property type="entry name" value="5-3_exonuclease_C_sf"/>
</dbReference>
<dbReference type="GO" id="GO:0017108">
    <property type="term" value="F:5'-flap endonuclease activity"/>
    <property type="evidence" value="ECO:0007669"/>
    <property type="project" value="InterPro"/>
</dbReference>
<keyword evidence="2" id="KW-0378">Hydrolase</keyword>
<evidence type="ECO:0000313" key="4">
    <source>
        <dbReference type="EMBL" id="PZR05961.1"/>
    </source>
</evidence>
<dbReference type="EMBL" id="QFQP01000041">
    <property type="protein sequence ID" value="PZR05961.1"/>
    <property type="molecule type" value="Genomic_DNA"/>
</dbReference>
<dbReference type="InterPro" id="IPR002421">
    <property type="entry name" value="5-3_exonuclease"/>
</dbReference>
<dbReference type="SUPFAM" id="SSF47807">
    <property type="entry name" value="5' to 3' exonuclease, C-terminal subdomain"/>
    <property type="match status" value="1"/>
</dbReference>
<comment type="caution">
    <text evidence="4">The sequence shown here is derived from an EMBL/GenBank/DDBJ whole genome shotgun (WGS) entry which is preliminary data.</text>
</comment>
<evidence type="ECO:0000256" key="2">
    <source>
        <dbReference type="ARBA" id="ARBA00022801"/>
    </source>
</evidence>
<keyword evidence="1" id="KW-0540">Nuclease</keyword>
<dbReference type="SMART" id="SM00475">
    <property type="entry name" value="53EXOc"/>
    <property type="match status" value="1"/>
</dbReference>
<dbReference type="InterPro" id="IPR038969">
    <property type="entry name" value="FEN"/>
</dbReference>
<evidence type="ECO:0000256" key="1">
    <source>
        <dbReference type="ARBA" id="ARBA00022722"/>
    </source>
</evidence>
<dbReference type="AlphaFoldDB" id="A0A2W5V793"/>
<dbReference type="CDD" id="cd09859">
    <property type="entry name" value="PIN_53EXO"/>
    <property type="match status" value="1"/>
</dbReference>
<proteinExistence type="predicted"/>
<dbReference type="InterPro" id="IPR029060">
    <property type="entry name" value="PIN-like_dom_sf"/>
</dbReference>
<keyword evidence="4" id="KW-0255">Endonuclease</keyword>
<dbReference type="Pfam" id="PF02739">
    <property type="entry name" value="5_3_exonuc_N"/>
    <property type="match status" value="1"/>
</dbReference>
<dbReference type="CDD" id="cd09898">
    <property type="entry name" value="H3TH_53EXO"/>
    <property type="match status" value="1"/>
</dbReference>